<reference evidence="2 3" key="1">
    <citation type="journal article" date="2019" name="Int. J. Syst. Evol. Microbiol.">
        <title>The Global Catalogue of Microorganisms (GCM) 10K type strain sequencing project: providing services to taxonomists for standard genome sequencing and annotation.</title>
        <authorList>
            <consortium name="The Broad Institute Genomics Platform"/>
            <consortium name="The Broad Institute Genome Sequencing Center for Infectious Disease"/>
            <person name="Wu L."/>
            <person name="Ma J."/>
        </authorList>
    </citation>
    <scope>NUCLEOTIDE SEQUENCE [LARGE SCALE GENOMIC DNA]</scope>
    <source>
        <strain evidence="2 3">JCM 15896</strain>
    </source>
</reference>
<dbReference type="Proteomes" id="UP001500359">
    <property type="component" value="Unassembled WGS sequence"/>
</dbReference>
<gene>
    <name evidence="2" type="ORF">GCM10009114_32770</name>
</gene>
<name>A0ABN1LS10_9ALTE</name>
<evidence type="ECO:0000313" key="2">
    <source>
        <dbReference type="EMBL" id="GAA0859408.1"/>
    </source>
</evidence>
<organism evidence="2 3">
    <name type="scientific">Aliiglaciecola litoralis</name>
    <dbReference type="NCBI Taxonomy" id="582857"/>
    <lineage>
        <taxon>Bacteria</taxon>
        <taxon>Pseudomonadati</taxon>
        <taxon>Pseudomonadota</taxon>
        <taxon>Gammaproteobacteria</taxon>
        <taxon>Alteromonadales</taxon>
        <taxon>Alteromonadaceae</taxon>
        <taxon>Aliiglaciecola</taxon>
    </lineage>
</organism>
<dbReference type="InterPro" id="IPR004360">
    <property type="entry name" value="Glyas_Fos-R_dOase_dom"/>
</dbReference>
<dbReference type="InterPro" id="IPR037523">
    <property type="entry name" value="VOC_core"/>
</dbReference>
<dbReference type="SUPFAM" id="SSF54593">
    <property type="entry name" value="Glyoxalase/Bleomycin resistance protein/Dihydroxybiphenyl dioxygenase"/>
    <property type="match status" value="1"/>
</dbReference>
<protein>
    <recommendedName>
        <fullName evidence="1">VOC domain-containing protein</fullName>
    </recommendedName>
</protein>
<accession>A0ABN1LS10</accession>
<keyword evidence="3" id="KW-1185">Reference proteome</keyword>
<sequence length="128" mass="14059">MSNNQIGSMVWSDLTVEYADQIKDFYQQVIGWKSKPVSMGDYDDYAMQLPEDNIDTVGICHARGGNADLPAQWLLYFKVGDLDASIAATEKMGGKTVSSMKTYGGDSRYIIIQDPAGAVCALFEDNSQ</sequence>
<dbReference type="Pfam" id="PF00903">
    <property type="entry name" value="Glyoxalase"/>
    <property type="match status" value="1"/>
</dbReference>
<dbReference type="InterPro" id="IPR052164">
    <property type="entry name" value="Anthracycline_SecMetBiosynth"/>
</dbReference>
<dbReference type="EMBL" id="BAAAFD010000011">
    <property type="protein sequence ID" value="GAA0859408.1"/>
    <property type="molecule type" value="Genomic_DNA"/>
</dbReference>
<dbReference type="RefSeq" id="WP_343861939.1">
    <property type="nucleotide sequence ID" value="NZ_BAAAFD010000011.1"/>
</dbReference>
<dbReference type="Gene3D" id="3.10.180.10">
    <property type="entry name" value="2,3-Dihydroxybiphenyl 1,2-Dioxygenase, domain 1"/>
    <property type="match status" value="1"/>
</dbReference>
<dbReference type="PANTHER" id="PTHR33993">
    <property type="entry name" value="GLYOXALASE-RELATED"/>
    <property type="match status" value="1"/>
</dbReference>
<dbReference type="InterPro" id="IPR029068">
    <property type="entry name" value="Glyas_Bleomycin-R_OHBP_Dase"/>
</dbReference>
<proteinExistence type="predicted"/>
<evidence type="ECO:0000259" key="1">
    <source>
        <dbReference type="PROSITE" id="PS51819"/>
    </source>
</evidence>
<dbReference type="PROSITE" id="PS51819">
    <property type="entry name" value="VOC"/>
    <property type="match status" value="1"/>
</dbReference>
<evidence type="ECO:0000313" key="3">
    <source>
        <dbReference type="Proteomes" id="UP001500359"/>
    </source>
</evidence>
<comment type="caution">
    <text evidence="2">The sequence shown here is derived from an EMBL/GenBank/DDBJ whole genome shotgun (WGS) entry which is preliminary data.</text>
</comment>
<dbReference type="PANTHER" id="PTHR33993:SF14">
    <property type="entry name" value="GB|AAF24581.1"/>
    <property type="match status" value="1"/>
</dbReference>
<feature type="domain" description="VOC" evidence="1">
    <location>
        <begin position="5"/>
        <end position="125"/>
    </location>
</feature>